<dbReference type="InterPro" id="IPR025284">
    <property type="entry name" value="DUF4144"/>
</dbReference>
<dbReference type="Pfam" id="PF13642">
    <property type="entry name" value="DUF4144"/>
    <property type="match status" value="1"/>
</dbReference>
<evidence type="ECO:0000313" key="1">
    <source>
        <dbReference type="EMBL" id="MEI4550803.1"/>
    </source>
</evidence>
<comment type="caution">
    <text evidence="1">The sequence shown here is derived from an EMBL/GenBank/DDBJ whole genome shotgun (WGS) entry which is preliminary data.</text>
</comment>
<evidence type="ECO:0000313" key="2">
    <source>
        <dbReference type="Proteomes" id="UP001382455"/>
    </source>
</evidence>
<reference evidence="1 2" key="1">
    <citation type="submission" date="2023-12" db="EMBL/GenBank/DDBJ databases">
        <title>Friends and Foes: Symbiotic and Algicidal bacterial influence on Karenia brevis blooms.</title>
        <authorList>
            <person name="Fei C."/>
            <person name="Mohamed A.R."/>
            <person name="Booker A."/>
            <person name="Arshad M."/>
            <person name="Klass S."/>
            <person name="Ahn S."/>
            <person name="Gilbert P.M."/>
            <person name="Heil C.A."/>
            <person name="Martinez J.M."/>
            <person name="Amin S.A."/>
        </authorList>
    </citation>
    <scope>NUCLEOTIDE SEQUENCE [LARGE SCALE GENOMIC DNA]</scope>
    <source>
        <strain evidence="1 2">CE15</strain>
    </source>
</reference>
<keyword evidence="2" id="KW-1185">Reference proteome</keyword>
<proteinExistence type="predicted"/>
<dbReference type="EMBL" id="JBAWKS010000001">
    <property type="protein sequence ID" value="MEI4550803.1"/>
    <property type="molecule type" value="Genomic_DNA"/>
</dbReference>
<accession>A0ABU8EV38</accession>
<sequence length="105" mass="11834">MKLIATLNYPVVIHYCGDDELEYVESQYQIRDLLGSLVINDGVIDSSGNYYRVISNSELLLINSFNLEEFTLLLQKHAFALANCCITKMHFASFAEGFAFVKQSG</sequence>
<dbReference type="Proteomes" id="UP001382455">
    <property type="component" value="Unassembled WGS sequence"/>
</dbReference>
<protein>
    <submittedName>
        <fullName evidence="1">DUF4144 family protein</fullName>
    </submittedName>
</protein>
<name>A0ABU8EV38_9GAMM</name>
<organism evidence="1 2">
    <name type="scientific">Pseudoalteromonas spongiae</name>
    <dbReference type="NCBI Taxonomy" id="298657"/>
    <lineage>
        <taxon>Bacteria</taxon>
        <taxon>Pseudomonadati</taxon>
        <taxon>Pseudomonadota</taxon>
        <taxon>Gammaproteobacteria</taxon>
        <taxon>Alteromonadales</taxon>
        <taxon>Pseudoalteromonadaceae</taxon>
        <taxon>Pseudoalteromonas</taxon>
    </lineage>
</organism>
<dbReference type="Gene3D" id="1.10.8.650">
    <property type="entry name" value="Uncharacterised protein PF13642 yp_926445, C-terminal domain"/>
    <property type="match status" value="1"/>
</dbReference>
<gene>
    <name evidence="1" type="ORF">WAE96_14125</name>
</gene>
<dbReference type="RefSeq" id="WP_336435869.1">
    <property type="nucleotide sequence ID" value="NZ_JBAWKS010000001.1"/>
</dbReference>